<dbReference type="PANTHER" id="PTHR43360:SF1">
    <property type="entry name" value="CARBOXYSOME ASSEMBLY PROTEIN CCMM"/>
    <property type="match status" value="1"/>
</dbReference>
<dbReference type="Proteomes" id="UP000287188">
    <property type="component" value="Unassembled WGS sequence"/>
</dbReference>
<dbReference type="Gene3D" id="2.160.10.10">
    <property type="entry name" value="Hexapeptide repeat proteins"/>
    <property type="match status" value="2"/>
</dbReference>
<evidence type="ECO:0000313" key="1">
    <source>
        <dbReference type="EMBL" id="GCE24377.1"/>
    </source>
</evidence>
<proteinExistence type="predicted"/>
<protein>
    <submittedName>
        <fullName evidence="1">Uncharacterized protein</fullName>
    </submittedName>
</protein>
<sequence length="427" mass="45704">MPQATRRSLLKQISLLSLSFPLLPRFFLAKQLVRDGGASQAQLNRPIYPRTAPLETATFIDPTALLLGEKNIKLGAQIYVAPFAQLQADEAPIQIGSASNIQDNVVIIACQERAAAAEQAMKSLGLHAAAGVQIATRCILAHGVTIKGPAHIGEGSGNQATFLSFGAEVDGAILERNTVVSQLARVGPGVRLRSGYVVLAGKNVTSQQEADNVALGKVRMITEADIAFNEAVLEVNTSFAHTYTKLFREKASNIEGINYNPGFSHFNPTRHLPTFDKIATSLPAFRNRIIGAVNLADTLHAADAAMLDGISLRADEGEPFNIGHIHYMGDNVIFHALEHTDLQVGNNISYGNHAIVHGGVRQPGNKPTVIEDDVILHEQALVFGSLIGQGSIIGVKSAVINSELAPGTVISDHVVYLNNQQFGAVEW</sequence>
<evidence type="ECO:0000313" key="2">
    <source>
        <dbReference type="Proteomes" id="UP000287188"/>
    </source>
</evidence>
<dbReference type="OrthoDB" id="9803036at2"/>
<dbReference type="InterPro" id="IPR011004">
    <property type="entry name" value="Trimer_LpxA-like_sf"/>
</dbReference>
<dbReference type="InterPro" id="IPR052265">
    <property type="entry name" value="Gamma-CA"/>
</dbReference>
<comment type="caution">
    <text evidence="1">The sequence shown here is derived from an EMBL/GenBank/DDBJ whole genome shotgun (WGS) entry which is preliminary data.</text>
</comment>
<dbReference type="EMBL" id="BIFS01000002">
    <property type="protein sequence ID" value="GCE24377.1"/>
    <property type="molecule type" value="Genomic_DNA"/>
</dbReference>
<reference evidence="2" key="1">
    <citation type="submission" date="2018-12" db="EMBL/GenBank/DDBJ databases">
        <title>Tengunoibacter tsumagoiensis gen. nov., sp. nov., Dictyobacter kobayashii sp. nov., D. alpinus sp. nov., and D. joshuensis sp. nov. and description of Dictyobacteraceae fam. nov. within the order Ktedonobacterales isolated from Tengu-no-mugimeshi.</title>
        <authorList>
            <person name="Wang C.M."/>
            <person name="Zheng Y."/>
            <person name="Sakai Y."/>
            <person name="Toyoda A."/>
            <person name="Minakuchi Y."/>
            <person name="Abe K."/>
            <person name="Yokota A."/>
            <person name="Yabe S."/>
        </authorList>
    </citation>
    <scope>NUCLEOTIDE SEQUENCE [LARGE SCALE GENOMIC DNA]</scope>
    <source>
        <strain evidence="2">Uno11</strain>
    </source>
</reference>
<name>A0A402AZ79_9CHLR</name>
<gene>
    <name evidence="1" type="ORF">KDK_81770</name>
</gene>
<accession>A0A402AZ79</accession>
<dbReference type="RefSeq" id="WP_126557598.1">
    <property type="nucleotide sequence ID" value="NZ_BIFS01000002.1"/>
</dbReference>
<dbReference type="PANTHER" id="PTHR43360">
    <property type="entry name" value="CARBON DIOXIDE CONCENTRATING MECHANISM PROTEIN CCMM"/>
    <property type="match status" value="1"/>
</dbReference>
<keyword evidence="2" id="KW-1185">Reference proteome</keyword>
<dbReference type="AlphaFoldDB" id="A0A402AZ79"/>
<organism evidence="1 2">
    <name type="scientific">Dictyobacter kobayashii</name>
    <dbReference type="NCBI Taxonomy" id="2014872"/>
    <lineage>
        <taxon>Bacteria</taxon>
        <taxon>Bacillati</taxon>
        <taxon>Chloroflexota</taxon>
        <taxon>Ktedonobacteria</taxon>
        <taxon>Ktedonobacterales</taxon>
        <taxon>Dictyobacteraceae</taxon>
        <taxon>Dictyobacter</taxon>
    </lineage>
</organism>
<dbReference type="SUPFAM" id="SSF51161">
    <property type="entry name" value="Trimeric LpxA-like enzymes"/>
    <property type="match status" value="2"/>
</dbReference>